<evidence type="ECO:0000313" key="2">
    <source>
        <dbReference type="Proteomes" id="UP000314294"/>
    </source>
</evidence>
<keyword evidence="2" id="KW-1185">Reference proteome</keyword>
<sequence length="271" mass="30174">MLFSLSSKATPAATALPVSPYIRYRTAMKALPQRVLIHHLLRGKATWNKAGLHWENVWDRTATGDKVGCGGRQQVERQPVSSPAAGLVTRLVRWGPVNSSFAAGGPASGTGLTGQLSATIWTQSEQNQLSKLKRMTSHLLEWVARFQPPAGHEQPVIPVQSPGYSQEWDLVNDSAPTDWAVVTQPWSLPDNPVHSSFFDNTVIREIEKRMDLHVTVRPEPPLLLHKLPQIVSRKLRSLATPVPVEHRKERYGTAGRTRWAQLGSRWALTSR</sequence>
<protein>
    <submittedName>
        <fullName evidence="1">Uncharacterized protein</fullName>
    </submittedName>
</protein>
<organism evidence="1 2">
    <name type="scientific">Liparis tanakae</name>
    <name type="common">Tanaka's snailfish</name>
    <dbReference type="NCBI Taxonomy" id="230148"/>
    <lineage>
        <taxon>Eukaryota</taxon>
        <taxon>Metazoa</taxon>
        <taxon>Chordata</taxon>
        <taxon>Craniata</taxon>
        <taxon>Vertebrata</taxon>
        <taxon>Euteleostomi</taxon>
        <taxon>Actinopterygii</taxon>
        <taxon>Neopterygii</taxon>
        <taxon>Teleostei</taxon>
        <taxon>Neoteleostei</taxon>
        <taxon>Acanthomorphata</taxon>
        <taxon>Eupercaria</taxon>
        <taxon>Perciformes</taxon>
        <taxon>Cottioidei</taxon>
        <taxon>Cottales</taxon>
        <taxon>Liparidae</taxon>
        <taxon>Liparis</taxon>
    </lineage>
</organism>
<evidence type="ECO:0000313" key="1">
    <source>
        <dbReference type="EMBL" id="TNN63681.1"/>
    </source>
</evidence>
<reference evidence="1 2" key="1">
    <citation type="submission" date="2019-03" db="EMBL/GenBank/DDBJ databases">
        <title>First draft genome of Liparis tanakae, snailfish: a comprehensive survey of snailfish specific genes.</title>
        <authorList>
            <person name="Kim W."/>
            <person name="Song I."/>
            <person name="Jeong J.-H."/>
            <person name="Kim D."/>
            <person name="Kim S."/>
            <person name="Ryu S."/>
            <person name="Song J.Y."/>
            <person name="Lee S.K."/>
        </authorList>
    </citation>
    <scope>NUCLEOTIDE SEQUENCE [LARGE SCALE GENOMIC DNA]</scope>
    <source>
        <tissue evidence="1">Muscle</tissue>
    </source>
</reference>
<name>A0A4Z2HDH8_9TELE</name>
<comment type="caution">
    <text evidence="1">The sequence shown here is derived from an EMBL/GenBank/DDBJ whole genome shotgun (WGS) entry which is preliminary data.</text>
</comment>
<gene>
    <name evidence="1" type="ORF">EYF80_026099</name>
</gene>
<dbReference type="EMBL" id="SRLO01000268">
    <property type="protein sequence ID" value="TNN63681.1"/>
    <property type="molecule type" value="Genomic_DNA"/>
</dbReference>
<dbReference type="Proteomes" id="UP000314294">
    <property type="component" value="Unassembled WGS sequence"/>
</dbReference>
<proteinExistence type="predicted"/>
<dbReference type="AlphaFoldDB" id="A0A4Z2HDH8"/>
<accession>A0A4Z2HDH8</accession>